<dbReference type="Proteomes" id="UP000256686">
    <property type="component" value="Unassembled WGS sequence"/>
</dbReference>
<evidence type="ECO:0000313" key="2">
    <source>
        <dbReference type="Proteomes" id="UP000256686"/>
    </source>
</evidence>
<gene>
    <name evidence="1" type="ORF">DRF65_05660</name>
</gene>
<organism evidence="1 2">
    <name type="scientific">Chryseobacterium pennae</name>
    <dbReference type="NCBI Taxonomy" id="2258962"/>
    <lineage>
        <taxon>Bacteria</taxon>
        <taxon>Pseudomonadati</taxon>
        <taxon>Bacteroidota</taxon>
        <taxon>Flavobacteriia</taxon>
        <taxon>Flavobacteriales</taxon>
        <taxon>Weeksellaceae</taxon>
        <taxon>Chryseobacterium group</taxon>
        <taxon>Chryseobacterium</taxon>
    </lineage>
</organism>
<proteinExistence type="predicted"/>
<name>A0A3D9CCV0_9FLAO</name>
<protein>
    <submittedName>
        <fullName evidence="1">Uncharacterized protein</fullName>
    </submittedName>
</protein>
<accession>A0A3D9CCV0</accession>
<dbReference type="RefSeq" id="WP_115969605.1">
    <property type="nucleotide sequence ID" value="NZ_QNVT01000003.1"/>
</dbReference>
<dbReference type="EMBL" id="QNVT01000003">
    <property type="protein sequence ID" value="REC63578.1"/>
    <property type="molecule type" value="Genomic_DNA"/>
</dbReference>
<dbReference type="AlphaFoldDB" id="A0A3D9CCV0"/>
<evidence type="ECO:0000313" key="1">
    <source>
        <dbReference type="EMBL" id="REC63578.1"/>
    </source>
</evidence>
<comment type="caution">
    <text evidence="1">The sequence shown here is derived from an EMBL/GenBank/DDBJ whole genome shotgun (WGS) entry which is preliminary data.</text>
</comment>
<sequence>MIQYKNLNGESISEQQISSLKEYAIHTTDDQSGLLKKVETLKLKRGNQPYKFFEYYLDSGENKSDIIPQYTDETNDYRLGIYSNLQTAFSFKMWDFENYSNTGELIAKSKVVFDSQDRLILRVYFDIQTNEIKKFPLPIKYYYASSEDIANGLANLELMFTYEFNETTNQFVTYIKDLNETTGEIHTQNKDGFIELMGLDFWDKHSYYHTLQPLLPLSLDR</sequence>
<reference evidence="2" key="1">
    <citation type="submission" date="2018-06" db="EMBL/GenBank/DDBJ databases">
        <authorList>
            <person name="Lum Nde A."/>
            <person name="Hugo C."/>
        </authorList>
    </citation>
    <scope>NUCLEOTIDE SEQUENCE [LARGE SCALE GENOMIC DNA]</scope>
    <source>
        <strain evidence="2">1_F178</strain>
    </source>
</reference>
<keyword evidence="2" id="KW-1185">Reference proteome</keyword>